<proteinExistence type="predicted"/>
<reference evidence="1" key="2">
    <citation type="journal article" date="2015" name="Fish Shellfish Immunol.">
        <title>Early steps in the European eel (Anguilla anguilla)-Vibrio vulnificus interaction in the gills: Role of the RtxA13 toxin.</title>
        <authorList>
            <person name="Callol A."/>
            <person name="Pajuelo D."/>
            <person name="Ebbesson L."/>
            <person name="Teles M."/>
            <person name="MacKenzie S."/>
            <person name="Amaro C."/>
        </authorList>
    </citation>
    <scope>NUCLEOTIDE SEQUENCE</scope>
</reference>
<dbReference type="EMBL" id="GBXM01038995">
    <property type="protein sequence ID" value="JAH69582.1"/>
    <property type="molecule type" value="Transcribed_RNA"/>
</dbReference>
<dbReference type="AlphaFoldDB" id="A0A0E9UUU5"/>
<sequence>MATGSLQALKEMISAVF</sequence>
<protein>
    <submittedName>
        <fullName evidence="1">Uncharacterized protein</fullName>
    </submittedName>
</protein>
<organism evidence="1">
    <name type="scientific">Anguilla anguilla</name>
    <name type="common">European freshwater eel</name>
    <name type="synonym">Muraena anguilla</name>
    <dbReference type="NCBI Taxonomy" id="7936"/>
    <lineage>
        <taxon>Eukaryota</taxon>
        <taxon>Metazoa</taxon>
        <taxon>Chordata</taxon>
        <taxon>Craniata</taxon>
        <taxon>Vertebrata</taxon>
        <taxon>Euteleostomi</taxon>
        <taxon>Actinopterygii</taxon>
        <taxon>Neopterygii</taxon>
        <taxon>Teleostei</taxon>
        <taxon>Anguilliformes</taxon>
        <taxon>Anguillidae</taxon>
        <taxon>Anguilla</taxon>
    </lineage>
</organism>
<reference evidence="1" key="1">
    <citation type="submission" date="2014-11" db="EMBL/GenBank/DDBJ databases">
        <authorList>
            <person name="Amaro Gonzalez C."/>
        </authorList>
    </citation>
    <scope>NUCLEOTIDE SEQUENCE</scope>
</reference>
<accession>A0A0E9UUU5</accession>
<name>A0A0E9UUU5_ANGAN</name>
<evidence type="ECO:0000313" key="1">
    <source>
        <dbReference type="EMBL" id="JAH69582.1"/>
    </source>
</evidence>